<keyword evidence="7" id="KW-0406">Ion transport</keyword>
<evidence type="ECO:0000256" key="9">
    <source>
        <dbReference type="ARBA" id="ARBA00031636"/>
    </source>
</evidence>
<dbReference type="RefSeq" id="WP_206050619.1">
    <property type="nucleotide sequence ID" value="NZ_QGGI01000037.1"/>
</dbReference>
<evidence type="ECO:0000256" key="6">
    <source>
        <dbReference type="ARBA" id="ARBA00022989"/>
    </source>
</evidence>
<feature type="transmembrane region" description="Helical" evidence="10">
    <location>
        <begin position="12"/>
        <end position="34"/>
    </location>
</feature>
<sequence>MESKSKRLGTDSILSLMIKLSIPSIIGMSIQALYNVVDSIYIGRLSKEALSALSLAFPIQMILIAIAVGTGIGATSLISRLLGEMKEKKADNVAENVIFVTIFYSIIVFFIGLFFSDELIKIFTSNIELINLGKDYIQIIMIGSIAMFLPIIANSILRGEGNTFIPMISLIVGAVINIFLDPFLIFGLWIFPAMGVKGAALATVISRFISGILVLIVLFYGKNQIKFDFKNFNIDFDIIKEVYRVGLPAMIMQLLGSFMIAGANKIVASFNQTAIAVVGIYFRLQSFVFMPVFGLNQGYIPIIGYNFGHKNPERLKKAIFIGLITGFIFTTIGFFLLQFFPEELIRMFNDDPELIKIGVNALKIISIAFPIIGLSIVGSATFQAVGKGLPSLIISFLRQIVLLLPLMYILSKEIGLKGTWYAFPISEFISFFIMVIWFYKTMKKIISEMRK</sequence>
<dbReference type="InterPro" id="IPR048279">
    <property type="entry name" value="MdtK-like"/>
</dbReference>
<protein>
    <recommendedName>
        <fullName evidence="9">Multidrug-efflux transporter</fullName>
    </recommendedName>
</protein>
<feature type="transmembrane region" description="Helical" evidence="10">
    <location>
        <begin position="357"/>
        <end position="377"/>
    </location>
</feature>
<dbReference type="GO" id="GO:0005886">
    <property type="term" value="C:plasma membrane"/>
    <property type="evidence" value="ECO:0007669"/>
    <property type="project" value="UniProtKB-SubCell"/>
</dbReference>
<dbReference type="Pfam" id="PF01554">
    <property type="entry name" value="MatE"/>
    <property type="match status" value="2"/>
</dbReference>
<evidence type="ECO:0000256" key="10">
    <source>
        <dbReference type="SAM" id="Phobius"/>
    </source>
</evidence>
<dbReference type="InterPro" id="IPR050222">
    <property type="entry name" value="MATE_MdtK"/>
</dbReference>
<feature type="transmembrane region" description="Helical" evidence="10">
    <location>
        <begin position="54"/>
        <end position="77"/>
    </location>
</feature>
<feature type="transmembrane region" description="Helical" evidence="10">
    <location>
        <begin position="136"/>
        <end position="157"/>
    </location>
</feature>
<evidence type="ECO:0000256" key="3">
    <source>
        <dbReference type="ARBA" id="ARBA00022449"/>
    </source>
</evidence>
<feature type="transmembrane region" description="Helical" evidence="10">
    <location>
        <begin position="198"/>
        <end position="221"/>
    </location>
</feature>
<evidence type="ECO:0000256" key="7">
    <source>
        <dbReference type="ARBA" id="ARBA00023065"/>
    </source>
</evidence>
<keyword evidence="4" id="KW-1003">Cell membrane</keyword>
<evidence type="ECO:0000256" key="2">
    <source>
        <dbReference type="ARBA" id="ARBA00022448"/>
    </source>
</evidence>
<evidence type="ECO:0000256" key="8">
    <source>
        <dbReference type="ARBA" id="ARBA00023136"/>
    </source>
</evidence>
<keyword evidence="3" id="KW-0050">Antiport</keyword>
<proteinExistence type="predicted"/>
<reference evidence="11 12" key="1">
    <citation type="submission" date="2018-05" db="EMBL/GenBank/DDBJ databases">
        <title>Genomic Encyclopedia of Type Strains, Phase IV (KMG-IV): sequencing the most valuable type-strain genomes for metagenomic binning, comparative biology and taxonomic classification.</title>
        <authorList>
            <person name="Goeker M."/>
        </authorList>
    </citation>
    <scope>NUCLEOTIDE SEQUENCE [LARGE SCALE GENOMIC DNA]</scope>
    <source>
        <strain evidence="11 12">DSM 24906</strain>
    </source>
</reference>
<keyword evidence="5 10" id="KW-0812">Transmembrane</keyword>
<dbReference type="GO" id="GO:0015297">
    <property type="term" value="F:antiporter activity"/>
    <property type="evidence" value="ECO:0007669"/>
    <property type="project" value="UniProtKB-KW"/>
</dbReference>
<dbReference type="PIRSF" id="PIRSF006603">
    <property type="entry name" value="DinF"/>
    <property type="match status" value="1"/>
</dbReference>
<dbReference type="PANTHER" id="PTHR43298:SF2">
    <property type="entry name" value="FMN_FAD EXPORTER YEEO-RELATED"/>
    <property type="match status" value="1"/>
</dbReference>
<feature type="transmembrane region" description="Helical" evidence="10">
    <location>
        <begin position="420"/>
        <end position="439"/>
    </location>
</feature>
<feature type="transmembrane region" description="Helical" evidence="10">
    <location>
        <begin position="389"/>
        <end position="408"/>
    </location>
</feature>
<dbReference type="GO" id="GO:0042910">
    <property type="term" value="F:xenobiotic transmembrane transporter activity"/>
    <property type="evidence" value="ECO:0007669"/>
    <property type="project" value="InterPro"/>
</dbReference>
<evidence type="ECO:0000256" key="1">
    <source>
        <dbReference type="ARBA" id="ARBA00004651"/>
    </source>
</evidence>
<keyword evidence="12" id="KW-1185">Reference proteome</keyword>
<comment type="subcellular location">
    <subcellularLocation>
        <location evidence="1">Cell membrane</location>
        <topology evidence="1">Multi-pass membrane protein</topology>
    </subcellularLocation>
</comment>
<evidence type="ECO:0000256" key="5">
    <source>
        <dbReference type="ARBA" id="ARBA00022692"/>
    </source>
</evidence>
<dbReference type="GO" id="GO:0006811">
    <property type="term" value="P:monoatomic ion transport"/>
    <property type="evidence" value="ECO:0007669"/>
    <property type="project" value="UniProtKB-KW"/>
</dbReference>
<feature type="transmembrane region" description="Helical" evidence="10">
    <location>
        <begin position="164"/>
        <end position="192"/>
    </location>
</feature>
<feature type="transmembrane region" description="Helical" evidence="10">
    <location>
        <begin position="242"/>
        <end position="262"/>
    </location>
</feature>
<feature type="transmembrane region" description="Helical" evidence="10">
    <location>
        <begin position="317"/>
        <end position="337"/>
    </location>
</feature>
<evidence type="ECO:0000313" key="12">
    <source>
        <dbReference type="Proteomes" id="UP000245921"/>
    </source>
</evidence>
<gene>
    <name evidence="11" type="ORF">C7380_1374</name>
</gene>
<keyword evidence="6 10" id="KW-1133">Transmembrane helix</keyword>
<comment type="caution">
    <text evidence="11">The sequence shown here is derived from an EMBL/GenBank/DDBJ whole genome shotgun (WGS) entry which is preliminary data.</text>
</comment>
<dbReference type="NCBIfam" id="TIGR00797">
    <property type="entry name" value="matE"/>
    <property type="match status" value="1"/>
</dbReference>
<dbReference type="Proteomes" id="UP000245921">
    <property type="component" value="Unassembled WGS sequence"/>
</dbReference>
<dbReference type="PANTHER" id="PTHR43298">
    <property type="entry name" value="MULTIDRUG RESISTANCE PROTEIN NORM-RELATED"/>
    <property type="match status" value="1"/>
</dbReference>
<evidence type="ECO:0000256" key="4">
    <source>
        <dbReference type="ARBA" id="ARBA00022475"/>
    </source>
</evidence>
<name>A0AA45C4E0_9BACT</name>
<dbReference type="InterPro" id="IPR002528">
    <property type="entry name" value="MATE_fam"/>
</dbReference>
<keyword evidence="2" id="KW-0813">Transport</keyword>
<organism evidence="11 12">
    <name type="scientific">Oceanotoga teriensis</name>
    <dbReference type="NCBI Taxonomy" id="515440"/>
    <lineage>
        <taxon>Bacteria</taxon>
        <taxon>Thermotogati</taxon>
        <taxon>Thermotogota</taxon>
        <taxon>Thermotogae</taxon>
        <taxon>Petrotogales</taxon>
        <taxon>Petrotogaceae</taxon>
        <taxon>Oceanotoga</taxon>
    </lineage>
</organism>
<feature type="transmembrane region" description="Helical" evidence="10">
    <location>
        <begin position="274"/>
        <end position="296"/>
    </location>
</feature>
<keyword evidence="8 10" id="KW-0472">Membrane</keyword>
<evidence type="ECO:0000313" key="11">
    <source>
        <dbReference type="EMBL" id="PWJ85081.1"/>
    </source>
</evidence>
<accession>A0AA45C4E0</accession>
<feature type="transmembrane region" description="Helical" evidence="10">
    <location>
        <begin position="97"/>
        <end position="116"/>
    </location>
</feature>
<dbReference type="AlphaFoldDB" id="A0AA45C4E0"/>
<dbReference type="EMBL" id="QGGI01000037">
    <property type="protein sequence ID" value="PWJ85081.1"/>
    <property type="molecule type" value="Genomic_DNA"/>
</dbReference>